<protein>
    <submittedName>
        <fullName evidence="7">Calreticulin</fullName>
    </submittedName>
</protein>
<dbReference type="InterPro" id="IPR001580">
    <property type="entry name" value="Calret/calnex"/>
</dbReference>
<feature type="region of interest" description="Disordered" evidence="6">
    <location>
        <begin position="1"/>
        <end position="24"/>
    </location>
</feature>
<dbReference type="OrthoDB" id="1938156at2759"/>
<dbReference type="GO" id="GO:0051082">
    <property type="term" value="F:unfolded protein binding"/>
    <property type="evidence" value="ECO:0007669"/>
    <property type="project" value="InterPro"/>
</dbReference>
<evidence type="ECO:0000256" key="1">
    <source>
        <dbReference type="ARBA" id="ARBA00022723"/>
    </source>
</evidence>
<keyword evidence="8" id="KW-1185">Reference proteome</keyword>
<evidence type="ECO:0000313" key="8">
    <source>
        <dbReference type="Proteomes" id="UP000595437"/>
    </source>
</evidence>
<keyword evidence="3" id="KW-0862">Zinc</keyword>
<dbReference type="Gene3D" id="2.60.120.200">
    <property type="match status" value="1"/>
</dbReference>
<dbReference type="Proteomes" id="UP000595437">
    <property type="component" value="Chromosome 6"/>
</dbReference>
<comment type="similarity">
    <text evidence="5">Belongs to the calreticulin family.</text>
</comment>
<dbReference type="PANTHER" id="PTHR11073:SF2">
    <property type="entry name" value="CALRETICULIN"/>
    <property type="match status" value="1"/>
</dbReference>
<evidence type="ECO:0000256" key="2">
    <source>
        <dbReference type="ARBA" id="ARBA00022734"/>
    </source>
</evidence>
<keyword evidence="5" id="KW-0143">Chaperone</keyword>
<organism evidence="7 8">
    <name type="scientific">Caligus rogercresseyi</name>
    <name type="common">Sea louse</name>
    <dbReference type="NCBI Taxonomy" id="217165"/>
    <lineage>
        <taxon>Eukaryota</taxon>
        <taxon>Metazoa</taxon>
        <taxon>Ecdysozoa</taxon>
        <taxon>Arthropoda</taxon>
        <taxon>Crustacea</taxon>
        <taxon>Multicrustacea</taxon>
        <taxon>Hexanauplia</taxon>
        <taxon>Copepoda</taxon>
        <taxon>Siphonostomatoida</taxon>
        <taxon>Caligidae</taxon>
        <taxon>Caligus</taxon>
    </lineage>
</organism>
<dbReference type="GO" id="GO:0005789">
    <property type="term" value="C:endoplasmic reticulum membrane"/>
    <property type="evidence" value="ECO:0007669"/>
    <property type="project" value="TreeGrafter"/>
</dbReference>
<accession>A0A7T8HFS2</accession>
<dbReference type="GO" id="GO:0036503">
    <property type="term" value="P:ERAD pathway"/>
    <property type="evidence" value="ECO:0007669"/>
    <property type="project" value="TreeGrafter"/>
</dbReference>
<dbReference type="AlphaFoldDB" id="A0A7T8HFS2"/>
<dbReference type="InterPro" id="IPR009033">
    <property type="entry name" value="Calreticulin/calnexin_P_dom_sf"/>
</dbReference>
<evidence type="ECO:0000256" key="4">
    <source>
        <dbReference type="ARBA" id="ARBA00022837"/>
    </source>
</evidence>
<reference evidence="8" key="1">
    <citation type="submission" date="2021-01" db="EMBL/GenBank/DDBJ databases">
        <title>Caligus Genome Assembly.</title>
        <authorList>
            <person name="Gallardo-Escarate C."/>
        </authorList>
    </citation>
    <scope>NUCLEOTIDE SEQUENCE [LARGE SCALE GENOMIC DNA]</scope>
</reference>
<keyword evidence="2" id="KW-0430">Lectin</keyword>
<keyword evidence="1" id="KW-0479">Metal-binding</keyword>
<evidence type="ECO:0000256" key="6">
    <source>
        <dbReference type="SAM" id="MobiDB-lite"/>
    </source>
</evidence>
<keyword evidence="5" id="KW-0256">Endoplasmic reticulum</keyword>
<dbReference type="GO" id="GO:0006457">
    <property type="term" value="P:protein folding"/>
    <property type="evidence" value="ECO:0007669"/>
    <property type="project" value="InterPro"/>
</dbReference>
<sequence length="81" mass="9507">MDGEWEPSQIDNPEYKGEWKPRQIDNPAYKGKWIHPEIENPEYKPEEAKDLGKYKEVCALGFDLCRLSPEPSLTMFSSRMM</sequence>
<gene>
    <name evidence="7" type="ORF">FKW44_009868</name>
</gene>
<proteinExistence type="inferred from homology"/>
<dbReference type="FunFam" id="2.10.250.10:FF:000010">
    <property type="entry name" value="Uncharacterized protein"/>
    <property type="match status" value="1"/>
</dbReference>
<evidence type="ECO:0000313" key="7">
    <source>
        <dbReference type="EMBL" id="QQP49273.1"/>
    </source>
</evidence>
<dbReference type="SUPFAM" id="SSF63887">
    <property type="entry name" value="P-domain of calnexin/calreticulin"/>
    <property type="match status" value="1"/>
</dbReference>
<feature type="compositionally biased region" description="Basic and acidic residues" evidence="6">
    <location>
        <begin position="13"/>
        <end position="23"/>
    </location>
</feature>
<dbReference type="Gene3D" id="2.10.250.10">
    <property type="entry name" value="Calreticulin/calnexin, P domain"/>
    <property type="match status" value="1"/>
</dbReference>
<keyword evidence="4" id="KW-0106">Calcium</keyword>
<dbReference type="GO" id="GO:0005509">
    <property type="term" value="F:calcium ion binding"/>
    <property type="evidence" value="ECO:0007669"/>
    <property type="project" value="InterPro"/>
</dbReference>
<dbReference type="PANTHER" id="PTHR11073">
    <property type="entry name" value="CALRETICULIN AND CALNEXIN"/>
    <property type="match status" value="1"/>
</dbReference>
<evidence type="ECO:0000256" key="3">
    <source>
        <dbReference type="ARBA" id="ARBA00022833"/>
    </source>
</evidence>
<dbReference type="Pfam" id="PF00262">
    <property type="entry name" value="Calreticulin"/>
    <property type="match status" value="1"/>
</dbReference>
<dbReference type="EMBL" id="CP045895">
    <property type="protein sequence ID" value="QQP49273.1"/>
    <property type="molecule type" value="Genomic_DNA"/>
</dbReference>
<dbReference type="GO" id="GO:0030246">
    <property type="term" value="F:carbohydrate binding"/>
    <property type="evidence" value="ECO:0007669"/>
    <property type="project" value="UniProtKB-KW"/>
</dbReference>
<evidence type="ECO:0000256" key="5">
    <source>
        <dbReference type="RuleBase" id="RU362126"/>
    </source>
</evidence>
<name>A0A7T8HFS2_CALRO</name>